<feature type="region of interest" description="Disordered" evidence="1">
    <location>
        <begin position="1"/>
        <end position="23"/>
    </location>
</feature>
<dbReference type="EMBL" id="KZ293658">
    <property type="protein sequence ID" value="PBK92584.1"/>
    <property type="molecule type" value="Genomic_DNA"/>
</dbReference>
<dbReference type="AlphaFoldDB" id="A0A2H3DFK2"/>
<organism evidence="2 3">
    <name type="scientific">Armillaria gallica</name>
    <name type="common">Bulbous honey fungus</name>
    <name type="synonym">Armillaria bulbosa</name>
    <dbReference type="NCBI Taxonomy" id="47427"/>
    <lineage>
        <taxon>Eukaryota</taxon>
        <taxon>Fungi</taxon>
        <taxon>Dikarya</taxon>
        <taxon>Basidiomycota</taxon>
        <taxon>Agaricomycotina</taxon>
        <taxon>Agaricomycetes</taxon>
        <taxon>Agaricomycetidae</taxon>
        <taxon>Agaricales</taxon>
        <taxon>Marasmiineae</taxon>
        <taxon>Physalacriaceae</taxon>
        <taxon>Armillaria</taxon>
    </lineage>
</organism>
<proteinExistence type="predicted"/>
<dbReference type="InParanoid" id="A0A2H3DFK2"/>
<evidence type="ECO:0000256" key="1">
    <source>
        <dbReference type="SAM" id="MobiDB-lite"/>
    </source>
</evidence>
<gene>
    <name evidence="2" type="ORF">ARMGADRAFT_1030843</name>
</gene>
<sequence>MDNIGALFGGKYKTRSHSNREDGKLTCLDRQSKGNPHGYHEVADTSTDPIVTSLTKYPLHVTLATLVSRIFQTFRASVDYESGGSPEKDRSRRGAAVFQFAPDINHEYLSERSLQVQDEDVILDNEESHRQVTISAFQI</sequence>
<name>A0A2H3DFK2_ARMGA</name>
<evidence type="ECO:0000313" key="2">
    <source>
        <dbReference type="EMBL" id="PBK92584.1"/>
    </source>
</evidence>
<evidence type="ECO:0000313" key="3">
    <source>
        <dbReference type="Proteomes" id="UP000217790"/>
    </source>
</evidence>
<keyword evidence="3" id="KW-1185">Reference proteome</keyword>
<protein>
    <submittedName>
        <fullName evidence="2">Uncharacterized protein</fullName>
    </submittedName>
</protein>
<reference evidence="3" key="1">
    <citation type="journal article" date="2017" name="Nat. Ecol. Evol.">
        <title>Genome expansion and lineage-specific genetic innovations in the forest pathogenic fungi Armillaria.</title>
        <authorList>
            <person name="Sipos G."/>
            <person name="Prasanna A.N."/>
            <person name="Walter M.C."/>
            <person name="O'Connor E."/>
            <person name="Balint B."/>
            <person name="Krizsan K."/>
            <person name="Kiss B."/>
            <person name="Hess J."/>
            <person name="Varga T."/>
            <person name="Slot J."/>
            <person name="Riley R."/>
            <person name="Boka B."/>
            <person name="Rigling D."/>
            <person name="Barry K."/>
            <person name="Lee J."/>
            <person name="Mihaltcheva S."/>
            <person name="LaButti K."/>
            <person name="Lipzen A."/>
            <person name="Waldron R."/>
            <person name="Moloney N.M."/>
            <person name="Sperisen C."/>
            <person name="Kredics L."/>
            <person name="Vagvoelgyi C."/>
            <person name="Patrignani A."/>
            <person name="Fitzpatrick D."/>
            <person name="Nagy I."/>
            <person name="Doyle S."/>
            <person name="Anderson J.B."/>
            <person name="Grigoriev I.V."/>
            <person name="Gueldener U."/>
            <person name="Muensterkoetter M."/>
            <person name="Nagy L.G."/>
        </authorList>
    </citation>
    <scope>NUCLEOTIDE SEQUENCE [LARGE SCALE GENOMIC DNA]</scope>
    <source>
        <strain evidence="3">Ar21-2</strain>
    </source>
</reference>
<accession>A0A2H3DFK2</accession>
<dbReference type="Proteomes" id="UP000217790">
    <property type="component" value="Unassembled WGS sequence"/>
</dbReference>